<evidence type="ECO:0000256" key="1">
    <source>
        <dbReference type="ARBA" id="ARBA00022614"/>
    </source>
</evidence>
<dbReference type="Gene3D" id="3.40.50.1820">
    <property type="entry name" value="alpha/beta hydrolase"/>
    <property type="match status" value="1"/>
</dbReference>
<dbReference type="InterPro" id="IPR053211">
    <property type="entry name" value="DNA_repair-toleration"/>
</dbReference>
<dbReference type="PROSITE" id="PS51450">
    <property type="entry name" value="LRR"/>
    <property type="match status" value="1"/>
</dbReference>
<dbReference type="SUPFAM" id="SSF53474">
    <property type="entry name" value="alpha/beta-Hydrolases"/>
    <property type="match status" value="1"/>
</dbReference>
<evidence type="ECO:0000259" key="7">
    <source>
        <dbReference type="Pfam" id="PF08263"/>
    </source>
</evidence>
<dbReference type="InterPro" id="IPR013210">
    <property type="entry name" value="LRR_N_plant-typ"/>
</dbReference>
<feature type="signal peptide" evidence="5">
    <location>
        <begin position="1"/>
        <end position="27"/>
    </location>
</feature>
<gene>
    <name evidence="8" type="ORF">CSSPJE1EN1_LOCUS797</name>
</gene>
<evidence type="ECO:0000313" key="8">
    <source>
        <dbReference type="EMBL" id="CAK9255319.1"/>
    </source>
</evidence>
<dbReference type="Pfam" id="PF00560">
    <property type="entry name" value="LRR_1"/>
    <property type="match status" value="9"/>
</dbReference>
<evidence type="ECO:0008006" key="10">
    <source>
        <dbReference type="Google" id="ProtNLM"/>
    </source>
</evidence>
<dbReference type="Pfam" id="PF13855">
    <property type="entry name" value="LRR_8"/>
    <property type="match status" value="1"/>
</dbReference>
<accession>A0ABP0VLK3</accession>
<dbReference type="InterPro" id="IPR001611">
    <property type="entry name" value="Leu-rich_rpt"/>
</dbReference>
<dbReference type="Pfam" id="PF08263">
    <property type="entry name" value="LRRNT_2"/>
    <property type="match status" value="1"/>
</dbReference>
<organism evidence="8 9">
    <name type="scientific">Sphagnum jensenii</name>
    <dbReference type="NCBI Taxonomy" id="128206"/>
    <lineage>
        <taxon>Eukaryota</taxon>
        <taxon>Viridiplantae</taxon>
        <taxon>Streptophyta</taxon>
        <taxon>Embryophyta</taxon>
        <taxon>Bryophyta</taxon>
        <taxon>Sphagnophytina</taxon>
        <taxon>Sphagnopsida</taxon>
        <taxon>Sphagnales</taxon>
        <taxon>Sphagnaceae</taxon>
        <taxon>Sphagnum</taxon>
    </lineage>
</organism>
<proteinExistence type="predicted"/>
<evidence type="ECO:0000256" key="2">
    <source>
        <dbReference type="ARBA" id="ARBA00022729"/>
    </source>
</evidence>
<keyword evidence="9" id="KW-1185">Reference proteome</keyword>
<dbReference type="EMBL" id="OZ020096">
    <property type="protein sequence ID" value="CAK9255319.1"/>
    <property type="molecule type" value="Genomic_DNA"/>
</dbReference>
<dbReference type="InterPro" id="IPR029058">
    <property type="entry name" value="AB_hydrolase_fold"/>
</dbReference>
<protein>
    <recommendedName>
        <fullName evidence="10">Fungal lipase-like domain-containing protein</fullName>
    </recommendedName>
</protein>
<feature type="chain" id="PRO_5046296708" description="Fungal lipase-like domain-containing protein" evidence="5">
    <location>
        <begin position="28"/>
        <end position="932"/>
    </location>
</feature>
<dbReference type="Gene3D" id="3.80.10.10">
    <property type="entry name" value="Ribonuclease Inhibitor"/>
    <property type="match status" value="3"/>
</dbReference>
<dbReference type="Proteomes" id="UP001497444">
    <property type="component" value="Chromosome 1"/>
</dbReference>
<dbReference type="CDD" id="cd00519">
    <property type="entry name" value="Lipase_3"/>
    <property type="match status" value="1"/>
</dbReference>
<dbReference type="PANTHER" id="PTHR48060:SF21">
    <property type="entry name" value="L DOMAIN-LIKE PROTEIN"/>
    <property type="match status" value="1"/>
</dbReference>
<dbReference type="SUPFAM" id="SSF52047">
    <property type="entry name" value="RNI-like"/>
    <property type="match status" value="1"/>
</dbReference>
<evidence type="ECO:0000256" key="3">
    <source>
        <dbReference type="ARBA" id="ARBA00022737"/>
    </source>
</evidence>
<feature type="non-terminal residue" evidence="8">
    <location>
        <position position="932"/>
    </location>
</feature>
<dbReference type="InterPro" id="IPR032675">
    <property type="entry name" value="LRR_dom_sf"/>
</dbReference>
<evidence type="ECO:0000256" key="4">
    <source>
        <dbReference type="SAM" id="MobiDB-lite"/>
    </source>
</evidence>
<evidence type="ECO:0000313" key="9">
    <source>
        <dbReference type="Proteomes" id="UP001497444"/>
    </source>
</evidence>
<keyword evidence="3" id="KW-0677">Repeat</keyword>
<dbReference type="InterPro" id="IPR003591">
    <property type="entry name" value="Leu-rich_rpt_typical-subtyp"/>
</dbReference>
<evidence type="ECO:0000259" key="6">
    <source>
        <dbReference type="Pfam" id="PF01764"/>
    </source>
</evidence>
<keyword evidence="2 5" id="KW-0732">Signal</keyword>
<sequence>MVCLRRSVCAASLSAVLLLLLFSYTLSSLQVTHGLSSDGIALLAFKQGVTFDPFQVLSNWNEKDADPCAWCGVTCSADLRVIFLNISGLAFARASSSQDAAVGCSNSSSSSSLPLSTSTSSGGDQVPCVLTGTIPPEFANLSQLQILSLPFNGLSGNIPAEIGYLKLLRILDLEFNALSGPIPDELGQLSDLCSLNLANNGLDGYIPAALSGCNHLCYLSLAGNMLSGAIPPSLGNLTNLQWLAVSSNLLSSGIPVELTRSCWRLEHLDLAGNFLTGNIPPNIANCSQLQSLLLSANALSGNIPPDLGRLTNLQSLHLFMNNLSGSIPPQLGNCKSLVLLDLSSNELNGELPVEIGSCSSLRHFDASANQLSGSIPEAFGNLSDLSFLNLSSNKLEGVIPQLENLQDLEKLILSRNHLMGGIPPLLGTLSSLIVLDLSVNDLDGNIPEELAKLSKLKALLLNNNSLSGSIPESLSNLTSLVQLNLAFNNLSDLAHRWREIQGCKKWQGLLEPALDAVLREEIMKYGEFAQATYDAFDNEKHSKYCGSSKYNKQKMLQEVGMGNFGYEVTKYLYAMANMDHLPKFFSRSKQADPWSKDSNWMGFVAVATDEAEIKRLGRRDIVISWRGTVTTLEWLANLHDYLTPLSPTHRSTDANSRGRFVNVESGFFNLYTSKKESTRYNKKSAAEQVKEEICRLVELYADEELSITITGHSLGGALASLCAFDIVINVLGSTIPVSVFTYASPRIGNDAFRDRLEELGVNILRVVNSQDIVPKVPGLLVNESMFDMFGTFERFVGPWLDRLPWTYTHAGVELKLDQTASPFVKRKRDYAASHNLDLYLHLLDGFHSRSRPFEPAVGRDTALVNRYSDSLNDDLVVPSSWWQQENKGLIQNEAGVWRKCICDSTEDDDDDDNDDDGSSGERRNILQASRSA</sequence>
<feature type="region of interest" description="Disordered" evidence="4">
    <location>
        <begin position="905"/>
        <end position="932"/>
    </location>
</feature>
<dbReference type="InterPro" id="IPR002921">
    <property type="entry name" value="Fungal_lipase-type"/>
</dbReference>
<feature type="domain" description="Fungal lipase-type" evidence="6">
    <location>
        <begin position="622"/>
        <end position="779"/>
    </location>
</feature>
<keyword evidence="1" id="KW-0433">Leucine-rich repeat</keyword>
<feature type="domain" description="Leucine-rich repeat-containing N-terminal plant-type" evidence="7">
    <location>
        <begin position="36"/>
        <end position="76"/>
    </location>
</feature>
<dbReference type="PANTHER" id="PTHR48060">
    <property type="entry name" value="DNA DAMAGE-REPAIR/TOLERATION PROTEIN DRT100"/>
    <property type="match status" value="1"/>
</dbReference>
<name>A0ABP0VLK3_9BRYO</name>
<dbReference type="Pfam" id="PF01764">
    <property type="entry name" value="Lipase_3"/>
    <property type="match status" value="1"/>
</dbReference>
<evidence type="ECO:0000256" key="5">
    <source>
        <dbReference type="SAM" id="SignalP"/>
    </source>
</evidence>
<dbReference type="SMART" id="SM00369">
    <property type="entry name" value="LRR_TYP"/>
    <property type="match status" value="8"/>
</dbReference>
<feature type="compositionally biased region" description="Acidic residues" evidence="4">
    <location>
        <begin position="905"/>
        <end position="918"/>
    </location>
</feature>
<reference evidence="8 9" key="1">
    <citation type="submission" date="2024-02" db="EMBL/GenBank/DDBJ databases">
        <authorList>
            <consortium name="ELIXIR-Norway"/>
            <consortium name="Elixir Norway"/>
        </authorList>
    </citation>
    <scope>NUCLEOTIDE SEQUENCE [LARGE SCALE GENOMIC DNA]</scope>
</reference>